<dbReference type="PANTHER" id="PTHR30055:SF146">
    <property type="entry name" value="HTH-TYPE TRANSCRIPTIONAL DUAL REGULATOR CECR"/>
    <property type="match status" value="1"/>
</dbReference>
<feature type="non-terminal residue" evidence="4">
    <location>
        <position position="216"/>
    </location>
</feature>
<dbReference type="Pfam" id="PF14246">
    <property type="entry name" value="TetR_C_7"/>
    <property type="match status" value="1"/>
</dbReference>
<dbReference type="PANTHER" id="PTHR30055">
    <property type="entry name" value="HTH-TYPE TRANSCRIPTIONAL REGULATOR RUTR"/>
    <property type="match status" value="1"/>
</dbReference>
<dbReference type="Pfam" id="PF00440">
    <property type="entry name" value="TetR_N"/>
    <property type="match status" value="1"/>
</dbReference>
<dbReference type="InterPro" id="IPR050109">
    <property type="entry name" value="HTH-type_TetR-like_transc_reg"/>
</dbReference>
<dbReference type="AlphaFoldDB" id="A0A6L6YLR8"/>
<name>A0A6L6YLR8_9BURK</name>
<dbReference type="InterPro" id="IPR009057">
    <property type="entry name" value="Homeodomain-like_sf"/>
</dbReference>
<sequence>MVQYNYGIINECYSKRAFGLSEISRARKKKGCYLKPITKEAKTQRGRDRQKTLLDTAINVFLEHGYERASLEKIILSAGGSRSTIYSLYGSKRGLFLACLKHLVDEVYYAYEDFYDEKRGWEEELEVFGNIYLRSILSDKAIGTSRLIFSVTAREPEIGRWYYTEGAQLSYLCFAKVLENKLPLDFNDLKEISLHYIEMLKSDLYHHRLCDPHFIP</sequence>
<dbReference type="GO" id="GO:0003700">
    <property type="term" value="F:DNA-binding transcription factor activity"/>
    <property type="evidence" value="ECO:0007669"/>
    <property type="project" value="TreeGrafter"/>
</dbReference>
<reference evidence="4 5" key="1">
    <citation type="submission" date="2019-12" db="EMBL/GenBank/DDBJ databases">
        <title>Microbes associate with the intestines of laboratory mice.</title>
        <authorList>
            <person name="Navarre W."/>
            <person name="Wong E."/>
        </authorList>
    </citation>
    <scope>NUCLEOTIDE SEQUENCE [LARGE SCALE GENOMIC DNA]</scope>
    <source>
        <strain evidence="4 5">NM82_D38</strain>
    </source>
</reference>
<dbReference type="PRINTS" id="PR00455">
    <property type="entry name" value="HTHTETR"/>
</dbReference>
<feature type="domain" description="HTH tetR-type" evidence="3">
    <location>
        <begin position="47"/>
        <end position="107"/>
    </location>
</feature>
<dbReference type="Gene3D" id="1.10.357.10">
    <property type="entry name" value="Tetracycline Repressor, domain 2"/>
    <property type="match status" value="1"/>
</dbReference>
<evidence type="ECO:0000256" key="1">
    <source>
        <dbReference type="ARBA" id="ARBA00023125"/>
    </source>
</evidence>
<dbReference type="EMBL" id="WSRP01000047">
    <property type="protein sequence ID" value="MVX57809.1"/>
    <property type="molecule type" value="Genomic_DNA"/>
</dbReference>
<dbReference type="Gene3D" id="1.10.10.60">
    <property type="entry name" value="Homeodomain-like"/>
    <property type="match status" value="1"/>
</dbReference>
<keyword evidence="1 2" id="KW-0238">DNA-binding</keyword>
<keyword evidence="5" id="KW-1185">Reference proteome</keyword>
<dbReference type="InterPro" id="IPR039536">
    <property type="entry name" value="TetR_C_Proteobacteria"/>
</dbReference>
<evidence type="ECO:0000256" key="2">
    <source>
        <dbReference type="PROSITE-ProRule" id="PRU00335"/>
    </source>
</evidence>
<dbReference type="SUPFAM" id="SSF46689">
    <property type="entry name" value="Homeodomain-like"/>
    <property type="match status" value="1"/>
</dbReference>
<dbReference type="Proteomes" id="UP000472580">
    <property type="component" value="Unassembled WGS sequence"/>
</dbReference>
<evidence type="ECO:0000313" key="5">
    <source>
        <dbReference type="Proteomes" id="UP000472580"/>
    </source>
</evidence>
<evidence type="ECO:0000259" key="3">
    <source>
        <dbReference type="PROSITE" id="PS50977"/>
    </source>
</evidence>
<comment type="caution">
    <text evidence="4">The sequence shown here is derived from an EMBL/GenBank/DDBJ whole genome shotgun (WGS) entry which is preliminary data.</text>
</comment>
<protein>
    <submittedName>
        <fullName evidence="4">TetR family transcriptional regulator</fullName>
    </submittedName>
</protein>
<gene>
    <name evidence="4" type="ORF">E5987_11500</name>
</gene>
<accession>A0A6L6YLR8</accession>
<proteinExistence type="predicted"/>
<evidence type="ECO:0000313" key="4">
    <source>
        <dbReference type="EMBL" id="MVX57809.1"/>
    </source>
</evidence>
<dbReference type="GO" id="GO:0000976">
    <property type="term" value="F:transcription cis-regulatory region binding"/>
    <property type="evidence" value="ECO:0007669"/>
    <property type="project" value="TreeGrafter"/>
</dbReference>
<organism evidence="4 5">
    <name type="scientific">Parasutterella muris</name>
    <dbReference type="NCBI Taxonomy" id="2565572"/>
    <lineage>
        <taxon>Bacteria</taxon>
        <taxon>Pseudomonadati</taxon>
        <taxon>Pseudomonadota</taxon>
        <taxon>Betaproteobacteria</taxon>
        <taxon>Burkholderiales</taxon>
        <taxon>Sutterellaceae</taxon>
        <taxon>Parasutterella</taxon>
    </lineage>
</organism>
<dbReference type="InterPro" id="IPR001647">
    <property type="entry name" value="HTH_TetR"/>
</dbReference>
<dbReference type="OrthoDB" id="2356263at2"/>
<feature type="DNA-binding region" description="H-T-H motif" evidence="2">
    <location>
        <begin position="70"/>
        <end position="89"/>
    </location>
</feature>
<dbReference type="PROSITE" id="PS50977">
    <property type="entry name" value="HTH_TETR_2"/>
    <property type="match status" value="1"/>
</dbReference>